<dbReference type="InterPro" id="IPR051334">
    <property type="entry name" value="SRPK"/>
</dbReference>
<feature type="compositionally biased region" description="Polar residues" evidence="10">
    <location>
        <begin position="335"/>
        <end position="344"/>
    </location>
</feature>
<evidence type="ECO:0000256" key="6">
    <source>
        <dbReference type="ARBA" id="ARBA00022840"/>
    </source>
</evidence>
<feature type="compositionally biased region" description="Basic and acidic residues" evidence="10">
    <location>
        <begin position="294"/>
        <end position="307"/>
    </location>
</feature>
<keyword evidence="5" id="KW-0418">Kinase</keyword>
<sequence>MAPPQPCAKYQYVVTAAGPKIVPVPDAHSKDEESPADYNTGGYLPVKVKDTFKDGRYIVLRKLGWGHFSTVWLIKDTFTKRHSALKVVKSAGRYAETARDEIKLLRKVMDANPEHRGRDHIVSFLDSFQHCAPENIHVCLVFEPLGENLLALIDRHKATGVPVGLVKVITKQMLLGLQYLHDQCDLVHTDIKPENIMISIPDVESHIQAQLSISPSPTSRKVGVPPKQIMRPGVAIPRRPTGRERHVQIFDSQPLSSPLHSASSSPPARNALQMSRIDSNQSTLSQVLASSSTNDKDKAPQTSHDTDSSPSTPDLSDHSGPSSVLVSTSYASSSNDTPPTSVGSVMSSMMKLTMSNPEASRTCTCLCKDMPDLEEENISRSDALQRQEVPPTGPSLLSQTAPQNIHHRNCSSHSSSSAPHSKAHPPTPLSQSPVMPCSASPEPLPPISIKIADLGNATPSRKHYTEDIQTRQYRSPEAILGRTDWGYTADIWSVACVVFELLTAEYLFDPQSQGDLFGKDDDHMAQIIELLGDFDTEMKFGGRYSREIFDSSGALRYIRSLKPWPLKRVMMEKYLWSEPDAAALCEFLEPMLVVDHRKRKQAHDMVGHPWLEVDLRSPDLVAL</sequence>
<dbReference type="InterPro" id="IPR011009">
    <property type="entry name" value="Kinase-like_dom_sf"/>
</dbReference>
<evidence type="ECO:0000256" key="1">
    <source>
        <dbReference type="ARBA" id="ARBA00012513"/>
    </source>
</evidence>
<accession>A0ABP1CKG9</accession>
<dbReference type="SMART" id="SM00220">
    <property type="entry name" value="S_TKc"/>
    <property type="match status" value="1"/>
</dbReference>
<feature type="region of interest" description="Disordered" evidence="10">
    <location>
        <begin position="276"/>
        <end position="344"/>
    </location>
</feature>
<feature type="compositionally biased region" description="Polar residues" evidence="10">
    <location>
        <begin position="276"/>
        <end position="293"/>
    </location>
</feature>
<keyword evidence="4 9" id="KW-0547">Nucleotide-binding</keyword>
<keyword evidence="2" id="KW-0723">Serine/threonine-protein kinase</keyword>
<keyword evidence="13" id="KW-1185">Reference proteome</keyword>
<evidence type="ECO:0000256" key="7">
    <source>
        <dbReference type="ARBA" id="ARBA00047899"/>
    </source>
</evidence>
<evidence type="ECO:0000256" key="10">
    <source>
        <dbReference type="SAM" id="MobiDB-lite"/>
    </source>
</evidence>
<dbReference type="Proteomes" id="UP001497453">
    <property type="component" value="Chromosome 1"/>
</dbReference>
<evidence type="ECO:0000313" key="12">
    <source>
        <dbReference type="EMBL" id="CAL1696200.1"/>
    </source>
</evidence>
<dbReference type="PROSITE" id="PS00107">
    <property type="entry name" value="PROTEIN_KINASE_ATP"/>
    <property type="match status" value="1"/>
</dbReference>
<evidence type="ECO:0000256" key="3">
    <source>
        <dbReference type="ARBA" id="ARBA00022679"/>
    </source>
</evidence>
<feature type="binding site" evidence="9">
    <location>
        <position position="86"/>
    </location>
    <ligand>
        <name>ATP</name>
        <dbReference type="ChEBI" id="CHEBI:30616"/>
    </ligand>
</feature>
<dbReference type="EC" id="2.7.11.1" evidence="1"/>
<dbReference type="InterPro" id="IPR008271">
    <property type="entry name" value="Ser/Thr_kinase_AS"/>
</dbReference>
<feature type="compositionally biased region" description="Low complexity" evidence="10">
    <location>
        <begin position="411"/>
        <end position="420"/>
    </location>
</feature>
<dbReference type="InterPro" id="IPR017441">
    <property type="entry name" value="Protein_kinase_ATP_BS"/>
</dbReference>
<feature type="domain" description="Protein kinase" evidence="11">
    <location>
        <begin position="57"/>
        <end position="611"/>
    </location>
</feature>
<evidence type="ECO:0000313" key="13">
    <source>
        <dbReference type="Proteomes" id="UP001497453"/>
    </source>
</evidence>
<evidence type="ECO:0000256" key="2">
    <source>
        <dbReference type="ARBA" id="ARBA00022527"/>
    </source>
</evidence>
<dbReference type="Gene3D" id="3.30.200.20">
    <property type="entry name" value="Phosphorylase Kinase, domain 1"/>
    <property type="match status" value="1"/>
</dbReference>
<evidence type="ECO:0000256" key="8">
    <source>
        <dbReference type="ARBA" id="ARBA00048679"/>
    </source>
</evidence>
<evidence type="ECO:0000256" key="5">
    <source>
        <dbReference type="ARBA" id="ARBA00022777"/>
    </source>
</evidence>
<dbReference type="PANTHER" id="PTHR47634">
    <property type="entry name" value="PROTEIN KINASE DOMAIN-CONTAINING PROTEIN-RELATED"/>
    <property type="match status" value="1"/>
</dbReference>
<dbReference type="Gene3D" id="1.10.510.10">
    <property type="entry name" value="Transferase(Phosphotransferase) domain 1"/>
    <property type="match status" value="2"/>
</dbReference>
<keyword evidence="6 9" id="KW-0067">ATP-binding</keyword>
<gene>
    <name evidence="12" type="ORF">GFSPODELE1_LOCUS1087</name>
</gene>
<evidence type="ECO:0000256" key="9">
    <source>
        <dbReference type="PROSITE-ProRule" id="PRU10141"/>
    </source>
</evidence>
<dbReference type="SUPFAM" id="SSF56112">
    <property type="entry name" value="Protein kinase-like (PK-like)"/>
    <property type="match status" value="1"/>
</dbReference>
<name>A0ABP1CKG9_9APHY</name>
<dbReference type="PROSITE" id="PS00108">
    <property type="entry name" value="PROTEIN_KINASE_ST"/>
    <property type="match status" value="1"/>
</dbReference>
<dbReference type="InterPro" id="IPR000719">
    <property type="entry name" value="Prot_kinase_dom"/>
</dbReference>
<dbReference type="PROSITE" id="PS50011">
    <property type="entry name" value="PROTEIN_KINASE_DOM"/>
    <property type="match status" value="1"/>
</dbReference>
<protein>
    <recommendedName>
        <fullName evidence="1">non-specific serine/threonine protein kinase</fullName>
        <ecNumber evidence="1">2.7.11.1</ecNumber>
    </recommendedName>
</protein>
<reference evidence="13" key="1">
    <citation type="submission" date="2024-04" db="EMBL/GenBank/DDBJ databases">
        <authorList>
            <person name="Shaw F."/>
            <person name="Minotto A."/>
        </authorList>
    </citation>
    <scope>NUCLEOTIDE SEQUENCE [LARGE SCALE GENOMIC DNA]</scope>
</reference>
<feature type="compositionally biased region" description="Low complexity" evidence="10">
    <location>
        <begin position="308"/>
        <end position="334"/>
    </location>
</feature>
<dbReference type="Pfam" id="PF00069">
    <property type="entry name" value="Pkinase"/>
    <property type="match status" value="2"/>
</dbReference>
<dbReference type="EMBL" id="OZ037944">
    <property type="protein sequence ID" value="CAL1696200.1"/>
    <property type="molecule type" value="Genomic_DNA"/>
</dbReference>
<feature type="region of interest" description="Disordered" evidence="10">
    <location>
        <begin position="379"/>
        <end position="442"/>
    </location>
</feature>
<organism evidence="12 13">
    <name type="scientific">Somion occarium</name>
    <dbReference type="NCBI Taxonomy" id="3059160"/>
    <lineage>
        <taxon>Eukaryota</taxon>
        <taxon>Fungi</taxon>
        <taxon>Dikarya</taxon>
        <taxon>Basidiomycota</taxon>
        <taxon>Agaricomycotina</taxon>
        <taxon>Agaricomycetes</taxon>
        <taxon>Polyporales</taxon>
        <taxon>Cerrenaceae</taxon>
        <taxon>Somion</taxon>
    </lineage>
</organism>
<comment type="catalytic activity">
    <reaction evidence="8">
        <text>L-seryl-[protein] + ATP = O-phospho-L-seryl-[protein] + ADP + H(+)</text>
        <dbReference type="Rhea" id="RHEA:17989"/>
        <dbReference type="Rhea" id="RHEA-COMP:9863"/>
        <dbReference type="Rhea" id="RHEA-COMP:11604"/>
        <dbReference type="ChEBI" id="CHEBI:15378"/>
        <dbReference type="ChEBI" id="CHEBI:29999"/>
        <dbReference type="ChEBI" id="CHEBI:30616"/>
        <dbReference type="ChEBI" id="CHEBI:83421"/>
        <dbReference type="ChEBI" id="CHEBI:456216"/>
        <dbReference type="EC" id="2.7.11.1"/>
    </reaction>
</comment>
<evidence type="ECO:0000256" key="4">
    <source>
        <dbReference type="ARBA" id="ARBA00022741"/>
    </source>
</evidence>
<keyword evidence="3" id="KW-0808">Transferase</keyword>
<proteinExistence type="predicted"/>
<comment type="catalytic activity">
    <reaction evidence="7">
        <text>L-threonyl-[protein] + ATP = O-phospho-L-threonyl-[protein] + ADP + H(+)</text>
        <dbReference type="Rhea" id="RHEA:46608"/>
        <dbReference type="Rhea" id="RHEA-COMP:11060"/>
        <dbReference type="Rhea" id="RHEA-COMP:11605"/>
        <dbReference type="ChEBI" id="CHEBI:15378"/>
        <dbReference type="ChEBI" id="CHEBI:30013"/>
        <dbReference type="ChEBI" id="CHEBI:30616"/>
        <dbReference type="ChEBI" id="CHEBI:61977"/>
        <dbReference type="ChEBI" id="CHEBI:456216"/>
        <dbReference type="EC" id="2.7.11.1"/>
    </reaction>
</comment>
<evidence type="ECO:0000259" key="11">
    <source>
        <dbReference type="PROSITE" id="PS50011"/>
    </source>
</evidence>
<dbReference type="PANTHER" id="PTHR47634:SF9">
    <property type="entry name" value="PROTEIN KINASE DOMAIN-CONTAINING PROTEIN-RELATED"/>
    <property type="match status" value="1"/>
</dbReference>